<dbReference type="Pfam" id="PF08281">
    <property type="entry name" value="Sigma70_r4_2"/>
    <property type="match status" value="1"/>
</dbReference>
<keyword evidence="2" id="KW-0805">Transcription regulation</keyword>
<dbReference type="Gene3D" id="1.10.10.10">
    <property type="entry name" value="Winged helix-like DNA-binding domain superfamily/Winged helix DNA-binding domain"/>
    <property type="match status" value="1"/>
</dbReference>
<dbReference type="InterPro" id="IPR039425">
    <property type="entry name" value="RNA_pol_sigma-70-like"/>
</dbReference>
<evidence type="ECO:0000259" key="6">
    <source>
        <dbReference type="Pfam" id="PF08281"/>
    </source>
</evidence>
<sequence length="173" mass="20109">MSEARAPNSNVDEHKAFLARYERPLRAFFAKRLDRPEDTDDLLQELLTRLWSTKVERKIENPDGYIFQAAANLLNERYRKAGTRRATLDGYAFRQSFNEEITPERILQGKDELHLLELALAELPPRTRTVFLLHRFEGLKYREIAERIGVSASAVEKHIATAARHIAHRLDRT</sequence>
<accession>A0A850HEQ5</accession>
<dbReference type="PANTHER" id="PTHR43133">
    <property type="entry name" value="RNA POLYMERASE ECF-TYPE SIGMA FACTO"/>
    <property type="match status" value="1"/>
</dbReference>
<feature type="domain" description="RNA polymerase sigma-70 region 2" evidence="5">
    <location>
        <begin position="19"/>
        <end position="82"/>
    </location>
</feature>
<dbReference type="SUPFAM" id="SSF88946">
    <property type="entry name" value="Sigma2 domain of RNA polymerase sigma factors"/>
    <property type="match status" value="1"/>
</dbReference>
<dbReference type="EMBL" id="JABWTA010000001">
    <property type="protein sequence ID" value="NVE96035.1"/>
    <property type="molecule type" value="Genomic_DNA"/>
</dbReference>
<dbReference type="GO" id="GO:0016987">
    <property type="term" value="F:sigma factor activity"/>
    <property type="evidence" value="ECO:0007669"/>
    <property type="project" value="UniProtKB-KW"/>
</dbReference>
<evidence type="ECO:0000259" key="5">
    <source>
        <dbReference type="Pfam" id="PF04542"/>
    </source>
</evidence>
<comment type="similarity">
    <text evidence="1">Belongs to the sigma-70 factor family. ECF subfamily.</text>
</comment>
<feature type="domain" description="RNA polymerase sigma factor 70 region 4 type 2" evidence="6">
    <location>
        <begin position="115"/>
        <end position="165"/>
    </location>
</feature>
<dbReference type="InterPro" id="IPR007627">
    <property type="entry name" value="RNA_pol_sigma70_r2"/>
</dbReference>
<dbReference type="AlphaFoldDB" id="A0A850HEQ5"/>
<protein>
    <submittedName>
        <fullName evidence="7">RNA polymerase sigma factor</fullName>
    </submittedName>
</protein>
<dbReference type="Pfam" id="PF04542">
    <property type="entry name" value="Sigma70_r2"/>
    <property type="match status" value="1"/>
</dbReference>
<keyword evidence="8" id="KW-1185">Reference proteome</keyword>
<keyword evidence="3" id="KW-0731">Sigma factor</keyword>
<dbReference type="Proteomes" id="UP000546031">
    <property type="component" value="Unassembled WGS sequence"/>
</dbReference>
<dbReference type="RefSeq" id="WP_176274198.1">
    <property type="nucleotide sequence ID" value="NZ_JABWTA010000001.1"/>
</dbReference>
<dbReference type="InterPro" id="IPR014284">
    <property type="entry name" value="RNA_pol_sigma-70_dom"/>
</dbReference>
<organism evidence="7 8">
    <name type="scientific">Altererythrobacter lutimaris</name>
    <dbReference type="NCBI Taxonomy" id="2743979"/>
    <lineage>
        <taxon>Bacteria</taxon>
        <taxon>Pseudomonadati</taxon>
        <taxon>Pseudomonadota</taxon>
        <taxon>Alphaproteobacteria</taxon>
        <taxon>Sphingomonadales</taxon>
        <taxon>Erythrobacteraceae</taxon>
        <taxon>Altererythrobacter</taxon>
    </lineage>
</organism>
<comment type="caution">
    <text evidence="7">The sequence shown here is derived from an EMBL/GenBank/DDBJ whole genome shotgun (WGS) entry which is preliminary data.</text>
</comment>
<evidence type="ECO:0000256" key="1">
    <source>
        <dbReference type="ARBA" id="ARBA00010641"/>
    </source>
</evidence>
<dbReference type="GO" id="GO:0003677">
    <property type="term" value="F:DNA binding"/>
    <property type="evidence" value="ECO:0007669"/>
    <property type="project" value="InterPro"/>
</dbReference>
<dbReference type="SUPFAM" id="SSF88659">
    <property type="entry name" value="Sigma3 and sigma4 domains of RNA polymerase sigma factors"/>
    <property type="match status" value="1"/>
</dbReference>
<dbReference type="InterPro" id="IPR036388">
    <property type="entry name" value="WH-like_DNA-bd_sf"/>
</dbReference>
<evidence type="ECO:0000256" key="4">
    <source>
        <dbReference type="ARBA" id="ARBA00023163"/>
    </source>
</evidence>
<dbReference type="InterPro" id="IPR013249">
    <property type="entry name" value="RNA_pol_sigma70_r4_t2"/>
</dbReference>
<name>A0A850HEQ5_9SPHN</name>
<dbReference type="NCBIfam" id="TIGR02937">
    <property type="entry name" value="sigma70-ECF"/>
    <property type="match status" value="1"/>
</dbReference>
<proteinExistence type="inferred from homology"/>
<dbReference type="PANTHER" id="PTHR43133:SF63">
    <property type="entry name" value="RNA POLYMERASE SIGMA FACTOR FECI-RELATED"/>
    <property type="match status" value="1"/>
</dbReference>
<gene>
    <name evidence="7" type="ORF">HUO12_14110</name>
</gene>
<dbReference type="InterPro" id="IPR013325">
    <property type="entry name" value="RNA_pol_sigma_r2"/>
</dbReference>
<reference evidence="7 8" key="1">
    <citation type="submission" date="2020-06" db="EMBL/GenBank/DDBJ databases">
        <title>Altererythrobacter lutimaris sp. nov., a marine bacterium isolated from a tidal flat.</title>
        <authorList>
            <person name="Kim D."/>
            <person name="Yoo Y."/>
            <person name="Kim J.-J."/>
        </authorList>
    </citation>
    <scope>NUCLEOTIDE SEQUENCE [LARGE SCALE GENOMIC DNA]</scope>
    <source>
        <strain evidence="7 8">JGD-16</strain>
    </source>
</reference>
<evidence type="ECO:0000313" key="7">
    <source>
        <dbReference type="EMBL" id="NVE96035.1"/>
    </source>
</evidence>
<dbReference type="Gene3D" id="1.10.1740.10">
    <property type="match status" value="1"/>
</dbReference>
<evidence type="ECO:0000256" key="2">
    <source>
        <dbReference type="ARBA" id="ARBA00023015"/>
    </source>
</evidence>
<evidence type="ECO:0000313" key="8">
    <source>
        <dbReference type="Proteomes" id="UP000546031"/>
    </source>
</evidence>
<dbReference type="GO" id="GO:0006352">
    <property type="term" value="P:DNA-templated transcription initiation"/>
    <property type="evidence" value="ECO:0007669"/>
    <property type="project" value="InterPro"/>
</dbReference>
<keyword evidence="4" id="KW-0804">Transcription</keyword>
<evidence type="ECO:0000256" key="3">
    <source>
        <dbReference type="ARBA" id="ARBA00023082"/>
    </source>
</evidence>
<dbReference type="InterPro" id="IPR013324">
    <property type="entry name" value="RNA_pol_sigma_r3/r4-like"/>
</dbReference>